<keyword evidence="3" id="KW-1185">Reference proteome</keyword>
<dbReference type="STRING" id="989370.AOQ71_21600"/>
<dbReference type="SUPFAM" id="SSF51735">
    <property type="entry name" value="NAD(P)-binding Rossmann-fold domains"/>
    <property type="match status" value="1"/>
</dbReference>
<dbReference type="Gene3D" id="3.40.50.720">
    <property type="entry name" value="NAD(P)-binding Rossmann-like Domain"/>
    <property type="match status" value="1"/>
</dbReference>
<evidence type="ECO:0000313" key="3">
    <source>
        <dbReference type="Proteomes" id="UP000051936"/>
    </source>
</evidence>
<organism evidence="2 3">
    <name type="scientific">Bradyrhizobium manausense</name>
    <dbReference type="NCBI Taxonomy" id="989370"/>
    <lineage>
        <taxon>Bacteria</taxon>
        <taxon>Pseudomonadati</taxon>
        <taxon>Pseudomonadota</taxon>
        <taxon>Alphaproteobacteria</taxon>
        <taxon>Hyphomicrobiales</taxon>
        <taxon>Nitrobacteraceae</taxon>
        <taxon>Bradyrhizobium</taxon>
    </lineage>
</organism>
<sequence>MNDVSISQRFRGRRALVTGAAGDLGAAIAKRLSSEGARVAVWDKNSNGLDIAFGSAGGDTFLKSVVDLRSERDVKQAAAGVLDAFGGVDIVVNNAGGALDRPYYLLDQTEEDWVQTIDLNLYTAVRVTKAFIGAMSGAGYGRVINLGSKAGRYSSYIDGPAYCAAKGAVHAFTLSLAMEFGPKGVTANAVLPGLIMTERVRKLWEFRRPLVEREAIKKAIPLQHHGDLEDISGAVAFLASDDAKFITGTLLDLNGGQSMAT</sequence>
<dbReference type="AlphaFoldDB" id="A0A0R3DNV0"/>
<protein>
    <recommendedName>
        <fullName evidence="4">Short-chain dehydrogenase</fullName>
    </recommendedName>
</protein>
<dbReference type="Pfam" id="PF13561">
    <property type="entry name" value="adh_short_C2"/>
    <property type="match status" value="1"/>
</dbReference>
<dbReference type="InterPro" id="IPR036291">
    <property type="entry name" value="NAD(P)-bd_dom_sf"/>
</dbReference>
<comment type="similarity">
    <text evidence="1">Belongs to the short-chain dehydrogenases/reductases (SDR) family.</text>
</comment>
<comment type="caution">
    <text evidence="2">The sequence shown here is derived from an EMBL/GenBank/DDBJ whole genome shotgun (WGS) entry which is preliminary data.</text>
</comment>
<dbReference type="PANTHER" id="PTHR42879:SF2">
    <property type="entry name" value="3-OXOACYL-[ACYL-CARRIER-PROTEIN] REDUCTASE FABG"/>
    <property type="match status" value="1"/>
</dbReference>
<reference evidence="2 3" key="1">
    <citation type="submission" date="2015-09" db="EMBL/GenBank/DDBJ databases">
        <title>Draft Genome Sequence of Bradyrhizobium manausense Strain BR 3351T, a Novel Symbiotic Nitrogen-Fixing Alphaproteobacterium Isolated from Brazilian Amazon Rain Forest.</title>
        <authorList>
            <person name="De Araujo J.L."/>
            <person name="Zilli J.E."/>
        </authorList>
    </citation>
    <scope>NUCLEOTIDE SEQUENCE [LARGE SCALE GENOMIC DNA]</scope>
    <source>
        <strain evidence="2 3">BR3351</strain>
    </source>
</reference>
<dbReference type="InterPro" id="IPR020904">
    <property type="entry name" value="Sc_DH/Rdtase_CS"/>
</dbReference>
<evidence type="ECO:0008006" key="4">
    <source>
        <dbReference type="Google" id="ProtNLM"/>
    </source>
</evidence>
<dbReference type="PRINTS" id="PR00081">
    <property type="entry name" value="GDHRDH"/>
</dbReference>
<dbReference type="PROSITE" id="PS00061">
    <property type="entry name" value="ADH_SHORT"/>
    <property type="match status" value="1"/>
</dbReference>
<dbReference type="InterPro" id="IPR002347">
    <property type="entry name" value="SDR_fam"/>
</dbReference>
<evidence type="ECO:0000313" key="2">
    <source>
        <dbReference type="EMBL" id="KRQ08981.1"/>
    </source>
</evidence>
<evidence type="ECO:0000256" key="1">
    <source>
        <dbReference type="ARBA" id="ARBA00006484"/>
    </source>
</evidence>
<dbReference type="EMBL" id="LJYG01000091">
    <property type="protein sequence ID" value="KRQ08981.1"/>
    <property type="molecule type" value="Genomic_DNA"/>
</dbReference>
<name>A0A0R3DNV0_9BRAD</name>
<dbReference type="PANTHER" id="PTHR42879">
    <property type="entry name" value="3-OXOACYL-(ACYL-CARRIER-PROTEIN) REDUCTASE"/>
    <property type="match status" value="1"/>
</dbReference>
<dbReference type="RefSeq" id="WP_057750646.1">
    <property type="nucleotide sequence ID" value="NZ_LJYG01000091.1"/>
</dbReference>
<accession>A0A0R3DNV0</accession>
<proteinExistence type="inferred from homology"/>
<dbReference type="Proteomes" id="UP000051936">
    <property type="component" value="Unassembled WGS sequence"/>
</dbReference>
<dbReference type="InterPro" id="IPR050259">
    <property type="entry name" value="SDR"/>
</dbReference>
<gene>
    <name evidence="2" type="ORF">AOQ71_21600</name>
</gene>
<dbReference type="FunFam" id="3.40.50.720:FF:000084">
    <property type="entry name" value="Short-chain dehydrogenase reductase"/>
    <property type="match status" value="1"/>
</dbReference>
<dbReference type="PRINTS" id="PR00080">
    <property type="entry name" value="SDRFAMILY"/>
</dbReference>
<dbReference type="GO" id="GO:0032787">
    <property type="term" value="P:monocarboxylic acid metabolic process"/>
    <property type="evidence" value="ECO:0007669"/>
    <property type="project" value="UniProtKB-ARBA"/>
</dbReference>
<dbReference type="OrthoDB" id="9780084at2"/>